<dbReference type="SMART" id="SM00073">
    <property type="entry name" value="HPT"/>
    <property type="match status" value="1"/>
</dbReference>
<dbReference type="SUPFAM" id="SSF55874">
    <property type="entry name" value="ATPase domain of HSP90 chaperone/DNA topoisomerase II/histidine kinase"/>
    <property type="match status" value="1"/>
</dbReference>
<evidence type="ECO:0000256" key="7">
    <source>
        <dbReference type="ARBA" id="ARBA00022741"/>
    </source>
</evidence>
<dbReference type="Gene3D" id="2.30.30.40">
    <property type="entry name" value="SH3 Domains"/>
    <property type="match status" value="1"/>
</dbReference>
<dbReference type="FunFam" id="3.30.565.10:FF:000016">
    <property type="entry name" value="Chemotaxis protein CheA, putative"/>
    <property type="match status" value="1"/>
</dbReference>
<evidence type="ECO:0000256" key="3">
    <source>
        <dbReference type="ARBA" id="ARBA00021495"/>
    </source>
</evidence>
<proteinExistence type="predicted"/>
<keyword evidence="7" id="KW-0547">Nucleotide-binding</keyword>
<dbReference type="GO" id="GO:0000155">
    <property type="term" value="F:phosphorelay sensor kinase activity"/>
    <property type="evidence" value="ECO:0007669"/>
    <property type="project" value="InterPro"/>
</dbReference>
<dbReference type="PROSITE" id="PS50894">
    <property type="entry name" value="HPT"/>
    <property type="match status" value="1"/>
</dbReference>
<feature type="domain" description="Histidine kinase" evidence="14">
    <location>
        <begin position="321"/>
        <end position="535"/>
    </location>
</feature>
<keyword evidence="9" id="KW-0067">ATP-binding</keyword>
<dbReference type="GO" id="GO:0005524">
    <property type="term" value="F:ATP binding"/>
    <property type="evidence" value="ECO:0007669"/>
    <property type="project" value="UniProtKB-KW"/>
</dbReference>
<comment type="catalytic activity">
    <reaction evidence="1">
        <text>ATP + protein L-histidine = ADP + protein N-phospho-L-histidine.</text>
        <dbReference type="EC" id="2.7.13.3"/>
    </reaction>
</comment>
<keyword evidence="10" id="KW-0902">Two-component regulatory system</keyword>
<dbReference type="InterPro" id="IPR051315">
    <property type="entry name" value="Bact_Chemotaxis_CheA"/>
</dbReference>
<evidence type="ECO:0000256" key="12">
    <source>
        <dbReference type="PROSITE-ProRule" id="PRU00110"/>
    </source>
</evidence>
<evidence type="ECO:0000256" key="8">
    <source>
        <dbReference type="ARBA" id="ARBA00022777"/>
    </source>
</evidence>
<evidence type="ECO:0000313" key="17">
    <source>
        <dbReference type="EMBL" id="CDH44578.1"/>
    </source>
</evidence>
<dbReference type="RefSeq" id="WP_034431763.1">
    <property type="nucleotide sequence ID" value="NZ_CBTK010000085.1"/>
</dbReference>
<feature type="region of interest" description="Disordered" evidence="13">
    <location>
        <begin position="245"/>
        <end position="286"/>
    </location>
</feature>
<evidence type="ECO:0000259" key="15">
    <source>
        <dbReference type="PROSITE" id="PS50851"/>
    </source>
</evidence>
<evidence type="ECO:0000256" key="1">
    <source>
        <dbReference type="ARBA" id="ARBA00000085"/>
    </source>
</evidence>
<protein>
    <recommendedName>
        <fullName evidence="3">Chemotaxis protein CheA</fullName>
        <ecNumber evidence="2">2.7.13.3</ecNumber>
    </recommendedName>
</protein>
<dbReference type="InterPro" id="IPR036641">
    <property type="entry name" value="HPT_dom_sf"/>
</dbReference>
<keyword evidence="6 17" id="KW-0808">Transferase</keyword>
<dbReference type="CDD" id="cd00731">
    <property type="entry name" value="CheA_reg"/>
    <property type="match status" value="1"/>
</dbReference>
<dbReference type="SMART" id="SM00260">
    <property type="entry name" value="CheW"/>
    <property type="match status" value="1"/>
</dbReference>
<dbReference type="Gene3D" id="1.10.287.560">
    <property type="entry name" value="Histidine kinase CheA-like, homodimeric domain"/>
    <property type="match status" value="1"/>
</dbReference>
<feature type="modified residue" description="Phosphohistidine" evidence="12">
    <location>
        <position position="48"/>
    </location>
</feature>
<dbReference type="Proteomes" id="UP000019184">
    <property type="component" value="Unassembled WGS sequence"/>
</dbReference>
<dbReference type="PANTHER" id="PTHR43395">
    <property type="entry name" value="SENSOR HISTIDINE KINASE CHEA"/>
    <property type="match status" value="1"/>
</dbReference>
<dbReference type="InterPro" id="IPR036890">
    <property type="entry name" value="HATPase_C_sf"/>
</dbReference>
<comment type="caution">
    <text evidence="17">The sequence shown here is derived from an EMBL/GenBank/DDBJ whole genome shotgun (WGS) entry which is preliminary data.</text>
</comment>
<dbReference type="GO" id="GO:0006935">
    <property type="term" value="P:chemotaxis"/>
    <property type="evidence" value="ECO:0007669"/>
    <property type="project" value="UniProtKB-KW"/>
</dbReference>
<dbReference type="OrthoDB" id="9803176at2"/>
<dbReference type="InterPro" id="IPR004358">
    <property type="entry name" value="Sig_transdc_His_kin-like_C"/>
</dbReference>
<evidence type="ECO:0000313" key="18">
    <source>
        <dbReference type="Proteomes" id="UP000019184"/>
    </source>
</evidence>
<dbReference type="InterPro" id="IPR005467">
    <property type="entry name" value="His_kinase_dom"/>
</dbReference>
<dbReference type="CDD" id="cd00088">
    <property type="entry name" value="HPT"/>
    <property type="match status" value="1"/>
</dbReference>
<dbReference type="EMBL" id="CBTK010000085">
    <property type="protein sequence ID" value="CDH44578.1"/>
    <property type="molecule type" value="Genomic_DNA"/>
</dbReference>
<dbReference type="InterPro" id="IPR036097">
    <property type="entry name" value="HisK_dim/P_sf"/>
</dbReference>
<evidence type="ECO:0000256" key="4">
    <source>
        <dbReference type="ARBA" id="ARBA00022500"/>
    </source>
</evidence>
<comment type="function">
    <text evidence="11">Involved in the transmission of sensory signals from the chemoreceptors to the flagellar motors. CheA is autophosphorylated; it can transfer its phosphate group to either CheB or CheY.</text>
</comment>
<evidence type="ECO:0000256" key="10">
    <source>
        <dbReference type="ARBA" id="ARBA00023012"/>
    </source>
</evidence>
<dbReference type="SUPFAM" id="SSF50341">
    <property type="entry name" value="CheW-like"/>
    <property type="match status" value="1"/>
</dbReference>
<name>A0A7U7J234_9GAMM</name>
<feature type="domain" description="HPt" evidence="16">
    <location>
        <begin position="1"/>
        <end position="105"/>
    </location>
</feature>
<dbReference type="InterPro" id="IPR036061">
    <property type="entry name" value="CheW-like_dom_sf"/>
</dbReference>
<dbReference type="InterPro" id="IPR004105">
    <property type="entry name" value="CheA-like_dim"/>
</dbReference>
<dbReference type="Pfam" id="PF02895">
    <property type="entry name" value="H-kinase_dim"/>
    <property type="match status" value="1"/>
</dbReference>
<dbReference type="PRINTS" id="PR00344">
    <property type="entry name" value="BCTRLSENSOR"/>
</dbReference>
<dbReference type="PROSITE" id="PS50851">
    <property type="entry name" value="CHEW"/>
    <property type="match status" value="1"/>
</dbReference>
<keyword evidence="18" id="KW-1185">Reference proteome</keyword>
<evidence type="ECO:0000256" key="5">
    <source>
        <dbReference type="ARBA" id="ARBA00022553"/>
    </source>
</evidence>
<evidence type="ECO:0000256" key="11">
    <source>
        <dbReference type="ARBA" id="ARBA00035100"/>
    </source>
</evidence>
<dbReference type="Pfam" id="PF01584">
    <property type="entry name" value="CheW"/>
    <property type="match status" value="1"/>
</dbReference>
<dbReference type="PANTHER" id="PTHR43395:SF10">
    <property type="entry name" value="CHEMOTAXIS PROTEIN CHEA"/>
    <property type="match status" value="1"/>
</dbReference>
<dbReference type="CDD" id="cd16916">
    <property type="entry name" value="HATPase_CheA-like"/>
    <property type="match status" value="1"/>
</dbReference>
<dbReference type="EC" id="2.7.13.3" evidence="2"/>
<reference evidence="17 18" key="1">
    <citation type="journal article" date="2014" name="ISME J.">
        <title>Candidatus Competibacter-lineage genomes retrieved from metagenomes reveal functional metabolic diversity.</title>
        <authorList>
            <person name="McIlroy S.J."/>
            <person name="Albertsen M."/>
            <person name="Andresen E.K."/>
            <person name="Saunders A.M."/>
            <person name="Kristiansen R."/>
            <person name="Stokholm-Bjerregaard M."/>
            <person name="Nielsen K.L."/>
            <person name="Nielsen P.H."/>
        </authorList>
    </citation>
    <scope>NUCLEOTIDE SEQUENCE [LARGE SCALE GENOMIC DNA]</scope>
    <source>
        <strain evidence="17 18">Run_B_J11</strain>
    </source>
</reference>
<dbReference type="FunFam" id="2.30.30.40:FF:000048">
    <property type="entry name" value="Chemotaxis protein CheA, putative"/>
    <property type="match status" value="1"/>
</dbReference>
<evidence type="ECO:0000256" key="9">
    <source>
        <dbReference type="ARBA" id="ARBA00022840"/>
    </source>
</evidence>
<feature type="compositionally biased region" description="Basic and acidic residues" evidence="13">
    <location>
        <begin position="264"/>
        <end position="280"/>
    </location>
</feature>
<keyword evidence="5 12" id="KW-0597">Phosphoprotein</keyword>
<dbReference type="SUPFAM" id="SSF47226">
    <property type="entry name" value="Histidine-containing phosphotransfer domain, HPT domain"/>
    <property type="match status" value="1"/>
</dbReference>
<dbReference type="InterPro" id="IPR008207">
    <property type="entry name" value="Sig_transdc_His_kin_Hpt_dom"/>
</dbReference>
<keyword evidence="8 17" id="KW-0418">Kinase</keyword>
<sequence>MAIDIGQFVQTFFEESLEGLDIMEAGLLALPPGAVDMEQINTIFRAVHSIKGGSGTFGFQDLTAFAHVMETLLDRMRQGQMDVTSEAVNTLLESVDCLREMLVAARAGAAVDNDRVEHLRERLHLLLNQVNVAVSEHTASPSPVSPTTTPPTGWRINFQPHSDLMHNGNDPVRLFRELSTLGELTVRCDPRQLPHLAKLKPEDCYLSWELELQGTVSHEELVEVFAWVEDDCDLRIEALAKEPTASNPVVARTPGEEGQQGELLLERRKSEDRRQSDRRGPAPADTASIRVGIDKVDAVINLVGELVTTQSMLSVLGVDFDMSRLDKLHEALDQLDRNTRDLQEHVMRIRMMPVSSVFSRFPRMVHDISGKLGKQVELRINGEQTELDKTVIEKIGDPLVHLVRNSLDHGLEPPAERLEQGKPETGAIMLNAYHKSGSIFIEVGDDGRGLNRDALLRKGLDAGLLKPGEDYSDEQIHDLIFHPGLSTAAQISDVSGRGVGMDVVRRNIQDLGGSIQIGSQRGQGTQITICLPLTLAILDGQLVSIGQDCYIIPLLSIVESVQLRAGSVNRVAGRGEVLRFRGQHLPILRLYQMFGAEGAVTDLEKGLLVVVEADGRQVGLFVDDLQGQQQVSIKSMEKNFRRVPGVSGATILGDGRVGLILDISGLIRVNNAVT</sequence>
<dbReference type="InterPro" id="IPR002545">
    <property type="entry name" value="CheW-lke_dom"/>
</dbReference>
<dbReference type="SMART" id="SM01231">
    <property type="entry name" value="H-kinase_dim"/>
    <property type="match status" value="1"/>
</dbReference>
<dbReference type="Pfam" id="PF01627">
    <property type="entry name" value="Hpt"/>
    <property type="match status" value="1"/>
</dbReference>
<dbReference type="Pfam" id="PF02518">
    <property type="entry name" value="HATPase_c"/>
    <property type="match status" value="1"/>
</dbReference>
<dbReference type="InterPro" id="IPR003594">
    <property type="entry name" value="HATPase_dom"/>
</dbReference>
<feature type="domain" description="CheW-like" evidence="15">
    <location>
        <begin position="537"/>
        <end position="672"/>
    </location>
</feature>
<evidence type="ECO:0000259" key="16">
    <source>
        <dbReference type="PROSITE" id="PS50894"/>
    </source>
</evidence>
<evidence type="ECO:0000259" key="14">
    <source>
        <dbReference type="PROSITE" id="PS50109"/>
    </source>
</evidence>
<evidence type="ECO:0000256" key="13">
    <source>
        <dbReference type="SAM" id="MobiDB-lite"/>
    </source>
</evidence>
<accession>A0A7U7J234</accession>
<dbReference type="SUPFAM" id="SSF47384">
    <property type="entry name" value="Homodimeric domain of signal transducing histidine kinase"/>
    <property type="match status" value="1"/>
</dbReference>
<dbReference type="Gene3D" id="1.20.120.160">
    <property type="entry name" value="HPT domain"/>
    <property type="match status" value="1"/>
</dbReference>
<keyword evidence="4" id="KW-0145">Chemotaxis</keyword>
<dbReference type="Gene3D" id="3.30.565.10">
    <property type="entry name" value="Histidine kinase-like ATPase, C-terminal domain"/>
    <property type="match status" value="1"/>
</dbReference>
<dbReference type="GO" id="GO:0005737">
    <property type="term" value="C:cytoplasm"/>
    <property type="evidence" value="ECO:0007669"/>
    <property type="project" value="InterPro"/>
</dbReference>
<gene>
    <name evidence="17" type="primary">cheA</name>
    <name evidence="17" type="ORF">BN874_1750006</name>
</gene>
<dbReference type="PROSITE" id="PS50109">
    <property type="entry name" value="HIS_KIN"/>
    <property type="match status" value="1"/>
</dbReference>
<dbReference type="InterPro" id="IPR037006">
    <property type="entry name" value="CheA-like_homodim_sf"/>
</dbReference>
<evidence type="ECO:0000256" key="6">
    <source>
        <dbReference type="ARBA" id="ARBA00022679"/>
    </source>
</evidence>
<organism evidence="17 18">
    <name type="scientific">Candidatus Contendobacter odensis Run_B_J11</name>
    <dbReference type="NCBI Taxonomy" id="1400861"/>
    <lineage>
        <taxon>Bacteria</taxon>
        <taxon>Pseudomonadati</taxon>
        <taxon>Pseudomonadota</taxon>
        <taxon>Gammaproteobacteria</taxon>
        <taxon>Candidatus Competibacteraceae</taxon>
        <taxon>Candidatus Contendibacter</taxon>
    </lineage>
</organism>
<dbReference type="AlphaFoldDB" id="A0A7U7J234"/>
<evidence type="ECO:0000256" key="2">
    <source>
        <dbReference type="ARBA" id="ARBA00012438"/>
    </source>
</evidence>
<dbReference type="SMART" id="SM00387">
    <property type="entry name" value="HATPase_c"/>
    <property type="match status" value="1"/>
</dbReference>